<gene>
    <name evidence="2" type="ORF">I6E12_06320</name>
</gene>
<evidence type="ECO:0000256" key="1">
    <source>
        <dbReference type="SAM" id="MobiDB-lite"/>
    </source>
</evidence>
<dbReference type="SUPFAM" id="SSF56935">
    <property type="entry name" value="Porins"/>
    <property type="match status" value="1"/>
</dbReference>
<reference evidence="2 3" key="1">
    <citation type="submission" date="2020-12" db="EMBL/GenBank/DDBJ databases">
        <title>Whole genome sequences of gut porcine anaerobes.</title>
        <authorList>
            <person name="Kubasova T."/>
            <person name="Jahodarova E."/>
            <person name="Rychlik I."/>
        </authorList>
    </citation>
    <scope>NUCLEOTIDE SEQUENCE [LARGE SCALE GENOMIC DNA]</scope>
    <source>
        <strain evidence="2 3">An925</strain>
    </source>
</reference>
<organism evidence="2 3">
    <name type="scientific">Xylanibacter brevis</name>
    <dbReference type="NCBI Taxonomy" id="83231"/>
    <lineage>
        <taxon>Bacteria</taxon>
        <taxon>Pseudomonadati</taxon>
        <taxon>Bacteroidota</taxon>
        <taxon>Bacteroidia</taxon>
        <taxon>Bacteroidales</taxon>
        <taxon>Prevotellaceae</taxon>
        <taxon>Xylanibacter</taxon>
    </lineage>
</organism>
<dbReference type="Proteomes" id="UP001200470">
    <property type="component" value="Unassembled WGS sequence"/>
</dbReference>
<dbReference type="EMBL" id="JADYTN010000011">
    <property type="protein sequence ID" value="MCF2563725.1"/>
    <property type="molecule type" value="Genomic_DNA"/>
</dbReference>
<keyword evidence="3" id="KW-1185">Reference proteome</keyword>
<accession>A0ABS9CGM1</accession>
<dbReference type="Gene3D" id="2.40.160.10">
    <property type="entry name" value="Porin"/>
    <property type="match status" value="1"/>
</dbReference>
<feature type="region of interest" description="Disordered" evidence="1">
    <location>
        <begin position="1"/>
        <end position="37"/>
    </location>
</feature>
<name>A0ABS9CGM1_9BACT</name>
<feature type="compositionally biased region" description="Polar residues" evidence="1">
    <location>
        <begin position="1"/>
        <end position="22"/>
    </location>
</feature>
<evidence type="ECO:0000313" key="2">
    <source>
        <dbReference type="EMBL" id="MCF2563725.1"/>
    </source>
</evidence>
<comment type="caution">
    <text evidence="2">The sequence shown here is derived from an EMBL/GenBank/DDBJ whole genome shotgun (WGS) entry which is preliminary data.</text>
</comment>
<evidence type="ECO:0000313" key="3">
    <source>
        <dbReference type="Proteomes" id="UP001200470"/>
    </source>
</evidence>
<proteinExistence type="predicted"/>
<protein>
    <recommendedName>
        <fullName evidence="4">Porin</fullName>
    </recommendedName>
</protein>
<sequence>MAISSQDNNDALIQDATTSNETAPKAAQPKKSNSNDYEKWRIGSYGEMLATFKDYGLNRFYGNSVGNTKINHNEISIPRFILQGEYKITPKWILSAEIEFEAGGTGSAVEMEAQSGSENGEYETEMEKGGEVALEQFHITRLIAPQFNVRIGHLIIPVGLTNAHHEPLNFFTAARPEGATTIMASTWHETGVELFGTVGKGAATFDYQALVTAGLNPNGFDSYNWIQGGKQGFLETDNFTAPAYTLRLDWRGIPGLRVGASMFYNPKAGKNADKLITYANMGDINVLLYSFDAQYSNRYVTARANYLSGNITETTGLTAANKYYSNKSPYSRMGPVAKRAVDWSAEVGVNLKSFFPSVSHFPVIYPFVHYNYYNPQEKCESGLIADKRCQVSLWSIGANWRPLPNLVVKADYTTRQIGTSKMFGTSQYNSENELRIGVAYMLWFAKK</sequence>
<evidence type="ECO:0008006" key="4">
    <source>
        <dbReference type="Google" id="ProtNLM"/>
    </source>
</evidence>
<dbReference type="InterPro" id="IPR023614">
    <property type="entry name" value="Porin_dom_sf"/>
</dbReference>